<feature type="non-terminal residue" evidence="1">
    <location>
        <position position="1"/>
    </location>
</feature>
<evidence type="ECO:0000313" key="1">
    <source>
        <dbReference type="EMBL" id="KAH1031932.1"/>
    </source>
</evidence>
<gene>
    <name evidence="1" type="ORF">J1N35_044106</name>
</gene>
<name>A0A9D3U8M1_9ROSI</name>
<protein>
    <submittedName>
        <fullName evidence="1">Uncharacterized protein</fullName>
    </submittedName>
</protein>
<comment type="caution">
    <text evidence="1">The sequence shown here is derived from an EMBL/GenBank/DDBJ whole genome shotgun (WGS) entry which is preliminary data.</text>
</comment>
<reference evidence="1 2" key="1">
    <citation type="journal article" date="2021" name="Plant Biotechnol. J.">
        <title>Multi-omics assisted identification of the key and species-specific regulatory components of drought-tolerant mechanisms in Gossypium stocksii.</title>
        <authorList>
            <person name="Yu D."/>
            <person name="Ke L."/>
            <person name="Zhang D."/>
            <person name="Wu Y."/>
            <person name="Sun Y."/>
            <person name="Mei J."/>
            <person name="Sun J."/>
            <person name="Sun Y."/>
        </authorList>
    </citation>
    <scope>NUCLEOTIDE SEQUENCE [LARGE SCALE GENOMIC DNA]</scope>
    <source>
        <strain evidence="2">cv. E1</strain>
        <tissue evidence="1">Leaf</tissue>
    </source>
</reference>
<evidence type="ECO:0000313" key="2">
    <source>
        <dbReference type="Proteomes" id="UP000828251"/>
    </source>
</evidence>
<organism evidence="1 2">
    <name type="scientific">Gossypium stocksii</name>
    <dbReference type="NCBI Taxonomy" id="47602"/>
    <lineage>
        <taxon>Eukaryota</taxon>
        <taxon>Viridiplantae</taxon>
        <taxon>Streptophyta</taxon>
        <taxon>Embryophyta</taxon>
        <taxon>Tracheophyta</taxon>
        <taxon>Spermatophyta</taxon>
        <taxon>Magnoliopsida</taxon>
        <taxon>eudicotyledons</taxon>
        <taxon>Gunneridae</taxon>
        <taxon>Pentapetalae</taxon>
        <taxon>rosids</taxon>
        <taxon>malvids</taxon>
        <taxon>Malvales</taxon>
        <taxon>Malvaceae</taxon>
        <taxon>Malvoideae</taxon>
        <taxon>Gossypium</taxon>
    </lineage>
</organism>
<sequence>IHSLYRYTPKYYKVWVAKQKVMEKLHNGWDGFVQLSIAMVSSIGQDDLYKYLWQWSTLGPTRKCQVHPIV</sequence>
<dbReference type="EMBL" id="JAIQCV010000013">
    <property type="protein sequence ID" value="KAH1031932.1"/>
    <property type="molecule type" value="Genomic_DNA"/>
</dbReference>
<accession>A0A9D3U8M1</accession>
<dbReference type="Proteomes" id="UP000828251">
    <property type="component" value="Unassembled WGS sequence"/>
</dbReference>
<dbReference type="AlphaFoldDB" id="A0A9D3U8M1"/>
<keyword evidence="2" id="KW-1185">Reference proteome</keyword>
<proteinExistence type="predicted"/>